<comment type="caution">
    <text evidence="1">The sequence shown here is derived from an EMBL/GenBank/DDBJ whole genome shotgun (WGS) entry which is preliminary data.</text>
</comment>
<dbReference type="EMBL" id="JAGEOJ010000001">
    <property type="protein sequence ID" value="MBO2445913.1"/>
    <property type="molecule type" value="Genomic_DNA"/>
</dbReference>
<proteinExistence type="predicted"/>
<dbReference type="AlphaFoldDB" id="A0A939T243"/>
<evidence type="ECO:0008006" key="3">
    <source>
        <dbReference type="Google" id="ProtNLM"/>
    </source>
</evidence>
<sequence>MTALVEPTISRYSGRPGYEGANIGPWIGFKHFLYQVEEAVRDHFRKRGLGAGRLYSEHGVTLDLTEISARLPTPVLADDIVEVELRPMEPVDAFAASCRMTASREGTRRMVLTGSLKARLLPLSDPPAKVELPVWCAPFTHRDRGRHLSGAETPSTALTVLREILAPETGDDIGTNRVTTPVENGLVISQRVPYYFCHGSERLQFSGYVRMIEEAVDLFLAQRQISVGSVLKERHWIPVASKVRLTMHASAYMEETLHTVFTLDSIVKDVLHTGRLECFVCRGDVLVHTATATITHGYAVTQGPDMGTLVEFDAATTAALQGGGASR</sequence>
<gene>
    <name evidence="1" type="ORF">J4573_02315</name>
</gene>
<protein>
    <recommendedName>
        <fullName evidence="3">Thioesterase</fullName>
    </recommendedName>
</protein>
<keyword evidence="2" id="KW-1185">Reference proteome</keyword>
<name>A0A939T243_9ACTN</name>
<accession>A0A939T243</accession>
<dbReference type="Proteomes" id="UP000669179">
    <property type="component" value="Unassembled WGS sequence"/>
</dbReference>
<evidence type="ECO:0000313" key="1">
    <source>
        <dbReference type="EMBL" id="MBO2445913.1"/>
    </source>
</evidence>
<dbReference type="Gene3D" id="3.10.129.10">
    <property type="entry name" value="Hotdog Thioesterase"/>
    <property type="match status" value="1"/>
</dbReference>
<reference evidence="1" key="1">
    <citation type="submission" date="2021-03" db="EMBL/GenBank/DDBJ databases">
        <authorList>
            <person name="Kanchanasin P."/>
            <person name="Saeng-In P."/>
            <person name="Phongsopitanun W."/>
            <person name="Yuki M."/>
            <person name="Kudo T."/>
            <person name="Ohkuma M."/>
            <person name="Tanasupawat S."/>
        </authorList>
    </citation>
    <scope>NUCLEOTIDE SEQUENCE</scope>
    <source>
        <strain evidence="1">GKU 128</strain>
    </source>
</reference>
<evidence type="ECO:0000313" key="2">
    <source>
        <dbReference type="Proteomes" id="UP000669179"/>
    </source>
</evidence>
<dbReference type="RefSeq" id="WP_208253493.1">
    <property type="nucleotide sequence ID" value="NZ_JAGEOJ010000001.1"/>
</dbReference>
<organism evidence="1 2">
    <name type="scientific">Actinomadura barringtoniae</name>
    <dbReference type="NCBI Taxonomy" id="1427535"/>
    <lineage>
        <taxon>Bacteria</taxon>
        <taxon>Bacillati</taxon>
        <taxon>Actinomycetota</taxon>
        <taxon>Actinomycetes</taxon>
        <taxon>Streptosporangiales</taxon>
        <taxon>Thermomonosporaceae</taxon>
        <taxon>Actinomadura</taxon>
    </lineage>
</organism>